<proteinExistence type="predicted"/>
<organism evidence="1 2">
    <name type="scientific">Shinella granuli</name>
    <dbReference type="NCBI Taxonomy" id="323621"/>
    <lineage>
        <taxon>Bacteria</taxon>
        <taxon>Pseudomonadati</taxon>
        <taxon>Pseudomonadota</taxon>
        <taxon>Alphaproteobacteria</taxon>
        <taxon>Hyphomicrobiales</taxon>
        <taxon>Rhizobiaceae</taxon>
        <taxon>Shinella</taxon>
    </lineage>
</organism>
<evidence type="ECO:0000313" key="1">
    <source>
        <dbReference type="EMBL" id="TCN47038.1"/>
    </source>
</evidence>
<comment type="caution">
    <text evidence="1">The sequence shown here is derived from an EMBL/GenBank/DDBJ whole genome shotgun (WGS) entry which is preliminary data.</text>
</comment>
<dbReference type="AlphaFoldDB" id="A0A4R2CYQ2"/>
<dbReference type="Proteomes" id="UP000295351">
    <property type="component" value="Unassembled WGS sequence"/>
</dbReference>
<dbReference type="EMBL" id="SLVX01000003">
    <property type="protein sequence ID" value="TCN47038.1"/>
    <property type="molecule type" value="Genomic_DNA"/>
</dbReference>
<gene>
    <name evidence="1" type="ORF">EV665_103211</name>
</gene>
<protein>
    <submittedName>
        <fullName evidence="1">Putative beta-barrel porin 2</fullName>
    </submittedName>
</protein>
<name>A0A4R2CYQ2_SHIGR</name>
<reference evidence="1 2" key="1">
    <citation type="submission" date="2019-03" db="EMBL/GenBank/DDBJ databases">
        <title>Genomic Encyclopedia of Type Strains, Phase IV (KMG-IV): sequencing the most valuable type-strain genomes for metagenomic binning, comparative biology and taxonomic classification.</title>
        <authorList>
            <person name="Goeker M."/>
        </authorList>
    </citation>
    <scope>NUCLEOTIDE SEQUENCE [LARGE SCALE GENOMIC DNA]</scope>
    <source>
        <strain evidence="1 2">DSM 18401</strain>
    </source>
</reference>
<accession>A0A4R2CYQ2</accession>
<keyword evidence="2" id="KW-1185">Reference proteome</keyword>
<sequence>MRFLGGLLCAASILAWHNPTEADSTVDYKVGMGWSSNIFQDPTQLSAAFGEAKLALRGSLALEDSQLAYALSTSARRVPKYRFADQRTAGFEVGYAYDVGKAVKLTLKGGLERRRNGDLFLALPGALIGYRKDDVFATASAGLTADHWGGRNHLTAALSNLDRGKAHFTLTGLKPTQLEAGYSLLDVTGGHIRPLLSGEVGATLQYRASHIAGAERKTFGRFPAETLRGSLAYGRVYGNGITLMAEAGVVGITSPHLGETVERARPFLKGEVTWQLPHKAVLKAKLARDLQLADIDDPLAEDMRMIGLSLEKAVTEKLTLTLAYEQAYSDWLYYDYRTRTKSAAATLTYRLPRGATVALEYSHLVRRENDKAADFTVDGLAVRFAGSF</sequence>
<evidence type="ECO:0000313" key="2">
    <source>
        <dbReference type="Proteomes" id="UP000295351"/>
    </source>
</evidence>